<dbReference type="Proteomes" id="UP001190700">
    <property type="component" value="Unassembled WGS sequence"/>
</dbReference>
<organism evidence="3 4">
    <name type="scientific">Cymbomonas tetramitiformis</name>
    <dbReference type="NCBI Taxonomy" id="36881"/>
    <lineage>
        <taxon>Eukaryota</taxon>
        <taxon>Viridiplantae</taxon>
        <taxon>Chlorophyta</taxon>
        <taxon>Pyramimonadophyceae</taxon>
        <taxon>Pyramimonadales</taxon>
        <taxon>Pyramimonadaceae</taxon>
        <taxon>Cymbomonas</taxon>
    </lineage>
</organism>
<sequence length="439" mass="48543">MLCAVSSYAFKSFEGYEMAGNPLPNILTGKAEWYRNKAFNEPYKPITEATSFTTQWAFVTWASKKSPAAWKGPMMNDIATHFGRIFQAIFQYLAAVPTEFIEQFGNWRNGAGKAGAFKIYYQLLQKALGPPCQLSVFGDAVPAINLRGGCASYQSSGLLRQLLVGLEAAVPAISLQGCRARFDKYLKHLKLERLRELEELMFEANKARDQAAKNHAGCDSAALEFLRTQIAMYEVFFQDAAIIQEVLPQLHVFKHVVPDYIMRGAPEFTEALRDYVGRVSTLTTKLDEVGEGVARLENTVRDIRRESAEFQQETMQNFKDQAVLIHQIKLFLETRSTPVPSGSPSSPRMGDNPNQSGGVGNPIAPISATPVEGTQAGDVDMDDVQRSSDDANPNIQQQPPKSSSTVPHLRSKRQTKKKEKPHTCGGQHCTAQGVVHTPG</sequence>
<comment type="caution">
    <text evidence="3">The sequence shown here is derived from an EMBL/GenBank/DDBJ whole genome shotgun (WGS) entry which is preliminary data.</text>
</comment>
<dbReference type="AlphaFoldDB" id="A0AAE0FJS4"/>
<proteinExistence type="predicted"/>
<evidence type="ECO:0000313" key="3">
    <source>
        <dbReference type="EMBL" id="KAK3261039.1"/>
    </source>
</evidence>
<protein>
    <submittedName>
        <fullName evidence="3">Uncharacterized protein</fullName>
    </submittedName>
</protein>
<evidence type="ECO:0000313" key="4">
    <source>
        <dbReference type="Proteomes" id="UP001190700"/>
    </source>
</evidence>
<accession>A0AAE0FJS4</accession>
<dbReference type="EMBL" id="LGRX02017201">
    <property type="protein sequence ID" value="KAK3261039.1"/>
    <property type="molecule type" value="Genomic_DNA"/>
</dbReference>
<reference evidence="3 4" key="1">
    <citation type="journal article" date="2015" name="Genome Biol. Evol.">
        <title>Comparative Genomics of a Bacterivorous Green Alga Reveals Evolutionary Causalities and Consequences of Phago-Mixotrophic Mode of Nutrition.</title>
        <authorList>
            <person name="Burns J.A."/>
            <person name="Paasch A."/>
            <person name="Narechania A."/>
            <person name="Kim E."/>
        </authorList>
    </citation>
    <scope>NUCLEOTIDE SEQUENCE [LARGE SCALE GENOMIC DNA]</scope>
    <source>
        <strain evidence="3 4">PLY_AMNH</strain>
    </source>
</reference>
<feature type="compositionally biased region" description="Basic residues" evidence="2">
    <location>
        <begin position="409"/>
        <end position="420"/>
    </location>
</feature>
<feature type="region of interest" description="Disordered" evidence="2">
    <location>
        <begin position="335"/>
        <end position="439"/>
    </location>
</feature>
<name>A0AAE0FJS4_9CHLO</name>
<keyword evidence="1" id="KW-0175">Coiled coil</keyword>
<gene>
    <name evidence="3" type="ORF">CYMTET_30038</name>
</gene>
<keyword evidence="4" id="KW-1185">Reference proteome</keyword>
<feature type="compositionally biased region" description="Low complexity" evidence="2">
    <location>
        <begin position="336"/>
        <end position="347"/>
    </location>
</feature>
<evidence type="ECO:0000256" key="2">
    <source>
        <dbReference type="SAM" id="MobiDB-lite"/>
    </source>
</evidence>
<evidence type="ECO:0000256" key="1">
    <source>
        <dbReference type="SAM" id="Coils"/>
    </source>
</evidence>
<feature type="coiled-coil region" evidence="1">
    <location>
        <begin position="286"/>
        <end position="313"/>
    </location>
</feature>
<feature type="compositionally biased region" description="Polar residues" evidence="2">
    <location>
        <begin position="390"/>
        <end position="406"/>
    </location>
</feature>